<gene>
    <name evidence="2" type="ORF">MNBD_BACTEROID02-1596</name>
</gene>
<feature type="domain" description="Peptidase M14" evidence="1">
    <location>
        <begin position="37"/>
        <end position="131"/>
    </location>
</feature>
<sequence length="386" mass="44198">MKKKLDLEQLFYKYNEDTIRNRYITNNHIEPLLKKLDSNFTINTMEYSVNGLPIYGIKIGHGVKKVLMWSQMHGNESTTTKALFDVFNSLSDAGLSNVLKSCTLFIIPILNPDGALAYTRLNANNIDLNRDAQCLSQPESIVLRKAFDAFKPSFCFNLHGQRTIFSVGNTNNSATISFLAPSQDIERKVTENRKKAIEVIVAMNNMLQEYIPNQVGRYDDAFNINCVGDTFQNENVPTILFEAGHTTNDYSREETRKYLYMSLLSALTTIASKKELGQRHTPYFDIPENKKLFYDVIIRNAKIVEAQKEYILDIAFQYDEVLVNGKVNFQPKIKDFGDLSKFYAHRTINANEQLVKLSADSALKIDYEIDFVLINDRQFSLKVINN</sequence>
<dbReference type="GO" id="GO:0008270">
    <property type="term" value="F:zinc ion binding"/>
    <property type="evidence" value="ECO:0007669"/>
    <property type="project" value="InterPro"/>
</dbReference>
<dbReference type="EMBL" id="UOEB01000012">
    <property type="protein sequence ID" value="VAV82561.1"/>
    <property type="molecule type" value="Genomic_DNA"/>
</dbReference>
<dbReference type="InterPro" id="IPR000834">
    <property type="entry name" value="Peptidase_M14"/>
</dbReference>
<dbReference type="GO" id="GO:0004181">
    <property type="term" value="F:metallocarboxypeptidase activity"/>
    <property type="evidence" value="ECO:0007669"/>
    <property type="project" value="InterPro"/>
</dbReference>
<proteinExistence type="predicted"/>
<dbReference type="AlphaFoldDB" id="A0A3B0QPT7"/>
<reference evidence="2" key="1">
    <citation type="submission" date="2018-06" db="EMBL/GenBank/DDBJ databases">
        <authorList>
            <person name="Zhirakovskaya E."/>
        </authorList>
    </citation>
    <scope>NUCLEOTIDE SEQUENCE</scope>
</reference>
<protein>
    <recommendedName>
        <fullName evidence="1">Peptidase M14 domain-containing protein</fullName>
    </recommendedName>
</protein>
<accession>A0A3B0QPT7</accession>
<evidence type="ECO:0000313" key="2">
    <source>
        <dbReference type="EMBL" id="VAV82561.1"/>
    </source>
</evidence>
<evidence type="ECO:0000259" key="1">
    <source>
        <dbReference type="Pfam" id="PF00246"/>
    </source>
</evidence>
<dbReference type="GO" id="GO:0006508">
    <property type="term" value="P:proteolysis"/>
    <property type="evidence" value="ECO:0007669"/>
    <property type="project" value="InterPro"/>
</dbReference>
<dbReference type="Pfam" id="PF00246">
    <property type="entry name" value="Peptidase_M14"/>
    <property type="match status" value="1"/>
</dbReference>
<dbReference type="SUPFAM" id="SSF53187">
    <property type="entry name" value="Zn-dependent exopeptidases"/>
    <property type="match status" value="1"/>
</dbReference>
<dbReference type="CDD" id="cd06239">
    <property type="entry name" value="M14-like"/>
    <property type="match status" value="1"/>
</dbReference>
<organism evidence="2">
    <name type="scientific">hydrothermal vent metagenome</name>
    <dbReference type="NCBI Taxonomy" id="652676"/>
    <lineage>
        <taxon>unclassified sequences</taxon>
        <taxon>metagenomes</taxon>
        <taxon>ecological metagenomes</taxon>
    </lineage>
</organism>
<name>A0A3B0QPT7_9ZZZZ</name>
<dbReference type="Gene3D" id="3.40.630.10">
    <property type="entry name" value="Zn peptidases"/>
    <property type="match status" value="1"/>
</dbReference>